<evidence type="ECO:0000313" key="2">
    <source>
        <dbReference type="EMBL" id="AOS97545.1"/>
    </source>
</evidence>
<dbReference type="SUPFAM" id="SSF54909">
    <property type="entry name" value="Dimeric alpha+beta barrel"/>
    <property type="match status" value="1"/>
</dbReference>
<dbReference type="Pfam" id="PF03992">
    <property type="entry name" value="ABM"/>
    <property type="match status" value="1"/>
</dbReference>
<reference evidence="3" key="1">
    <citation type="submission" date="2016-01" db="EMBL/GenBank/DDBJ databases">
        <title>Complete genome sequence of Microbulbifer sp. CCB-MM1, a halophile isolated from Matang Mangrove Forest, Perak.</title>
        <authorList>
            <person name="Moh T.H."/>
            <person name="Dinesh B."/>
            <person name="Lau N.-S."/>
            <person name="Go F."/>
            <person name="Alexander Chong S.-C."/>
        </authorList>
    </citation>
    <scope>NUCLEOTIDE SEQUENCE [LARGE SCALE GENOMIC DNA]</scope>
    <source>
        <strain evidence="3">CCB-MM1</strain>
    </source>
</reference>
<dbReference type="OrthoDB" id="4463721at2"/>
<dbReference type="Gene3D" id="3.30.70.100">
    <property type="match status" value="1"/>
</dbReference>
<protein>
    <recommendedName>
        <fullName evidence="1">ABM domain-containing protein</fullName>
    </recommendedName>
</protein>
<dbReference type="STRING" id="1769779.AUP74_02122"/>
<keyword evidence="3" id="KW-1185">Reference proteome</keyword>
<organism evidence="2 3">
    <name type="scientific">Microbulbifer aggregans</name>
    <dbReference type="NCBI Taxonomy" id="1769779"/>
    <lineage>
        <taxon>Bacteria</taxon>
        <taxon>Pseudomonadati</taxon>
        <taxon>Pseudomonadota</taxon>
        <taxon>Gammaproteobacteria</taxon>
        <taxon>Cellvibrionales</taxon>
        <taxon>Microbulbiferaceae</taxon>
        <taxon>Microbulbifer</taxon>
    </lineage>
</organism>
<feature type="domain" description="ABM" evidence="1">
    <location>
        <begin position="1"/>
        <end position="70"/>
    </location>
</feature>
<sequence>MIYVLIEREIAPDMQSNYEQAARKLLNHAYRTVGFIEGQTYTAKENPLRRFTLSKWQSDLHWEHWYTSEERRGQMALLKPMLKEDERITILEAASE</sequence>
<dbReference type="RefSeq" id="WP_069947536.1">
    <property type="nucleotide sequence ID" value="NZ_CP014143.1"/>
</dbReference>
<dbReference type="Proteomes" id="UP000095672">
    <property type="component" value="Chromosome"/>
</dbReference>
<gene>
    <name evidence="2" type="ORF">AUP74_02122</name>
</gene>
<evidence type="ECO:0000313" key="3">
    <source>
        <dbReference type="Proteomes" id="UP000095672"/>
    </source>
</evidence>
<dbReference type="AlphaFoldDB" id="A0A1C9W8V8"/>
<accession>A0A1C9W8V8</accession>
<dbReference type="InterPro" id="IPR007138">
    <property type="entry name" value="ABM_dom"/>
</dbReference>
<dbReference type="PATRIC" id="fig|1769779.3.peg.2125"/>
<name>A0A1C9W8V8_9GAMM</name>
<dbReference type="EMBL" id="CP014143">
    <property type="protein sequence ID" value="AOS97545.1"/>
    <property type="molecule type" value="Genomic_DNA"/>
</dbReference>
<dbReference type="InterPro" id="IPR011008">
    <property type="entry name" value="Dimeric_a/b-barrel"/>
</dbReference>
<proteinExistence type="predicted"/>
<evidence type="ECO:0000259" key="1">
    <source>
        <dbReference type="Pfam" id="PF03992"/>
    </source>
</evidence>
<dbReference type="KEGG" id="micc:AUP74_02122"/>